<comment type="caution">
    <text evidence="2">The sequence shown here is derived from an EMBL/GenBank/DDBJ whole genome shotgun (WGS) entry which is preliminary data.</text>
</comment>
<proteinExistence type="predicted"/>
<name>A0A7J3X7P4_THEPE</name>
<keyword evidence="1" id="KW-1133">Transmembrane helix</keyword>
<keyword evidence="1" id="KW-0472">Membrane</keyword>
<keyword evidence="1" id="KW-0812">Transmembrane</keyword>
<reference evidence="2" key="1">
    <citation type="journal article" date="2020" name="mSystems">
        <title>Genome- and Community-Level Interaction Insights into Carbon Utilization and Element Cycling Functions of Hydrothermarchaeota in Hydrothermal Sediment.</title>
        <authorList>
            <person name="Zhou Z."/>
            <person name="Liu Y."/>
            <person name="Xu W."/>
            <person name="Pan J."/>
            <person name="Luo Z.H."/>
            <person name="Li M."/>
        </authorList>
    </citation>
    <scope>NUCLEOTIDE SEQUENCE [LARGE SCALE GENOMIC DNA]</scope>
    <source>
        <strain evidence="2">SpSt-1125</strain>
    </source>
</reference>
<evidence type="ECO:0000313" key="2">
    <source>
        <dbReference type="EMBL" id="HHP05091.1"/>
    </source>
</evidence>
<organism evidence="2">
    <name type="scientific">Thermofilum pendens</name>
    <dbReference type="NCBI Taxonomy" id="2269"/>
    <lineage>
        <taxon>Archaea</taxon>
        <taxon>Thermoproteota</taxon>
        <taxon>Thermoprotei</taxon>
        <taxon>Thermofilales</taxon>
        <taxon>Thermofilaceae</taxon>
        <taxon>Thermofilum</taxon>
    </lineage>
</organism>
<dbReference type="EMBL" id="DRZM01000153">
    <property type="protein sequence ID" value="HHP05091.1"/>
    <property type="molecule type" value="Genomic_DNA"/>
</dbReference>
<feature type="transmembrane region" description="Helical" evidence="1">
    <location>
        <begin position="34"/>
        <end position="55"/>
    </location>
</feature>
<evidence type="ECO:0000256" key="1">
    <source>
        <dbReference type="SAM" id="Phobius"/>
    </source>
</evidence>
<feature type="transmembrane region" description="Helical" evidence="1">
    <location>
        <begin position="81"/>
        <end position="100"/>
    </location>
</feature>
<gene>
    <name evidence="2" type="ORF">ENM88_04995</name>
</gene>
<dbReference type="AlphaFoldDB" id="A0A7J3X7P4"/>
<accession>A0A7J3X7P4</accession>
<feature type="transmembrane region" description="Helical" evidence="1">
    <location>
        <begin position="6"/>
        <end position="22"/>
    </location>
</feature>
<protein>
    <submittedName>
        <fullName evidence="2">Uncharacterized protein</fullName>
    </submittedName>
</protein>
<sequence>MLLPGLSLAALAAELMAVFALRRRGRGELVSREISELIISLGLFLVLLLFATYYAPPGTVGNALRNLAEAHEALGFTHKRLLSIAFGVAALSIILTFYLARGSYKLPDVLQSYAVNLDRLLGPLSSATSLAGIATALTRHAILLVELGANLRPWFEALLPALLVYRVRRFAAPIVALLFALSAVAPYAFSLRIPHVDPPLHFLEAPGKWGFASFDVRDRYGEVVYAPVLVALKDSDGRLYVLRVSHGYTVALPSGNYTALWVAVYFTRFDVPACCLDPKPYAYCSCPVWPAKLRLDNYSTLAIQVNLPVRLILCEQGVGGVFTAYRGGAPLPTSNLDCGAAVYVTPIEDEPAFITVKGGSYGVVFPSGRVPAGNNTCWHVNVTRLEGVQPGSEIDHDLLRRAREGYIFWWNSVKDAIAEHLRSLFELGSASTPKYMEYGLVISFHRGACTGEPVRVPFAEVILLGVCCWNDSHAVPYNPFWEEARRLADSLPPLAGDLARLSSLLYNSALLFVHWAAGVLAAAGLYAETLPYVVRALAEKLARGAKLVPLLSLKARRSDQQLWYAPKRSLRDEIEDALWERSTIKRFARVLYALTVYTVRSAASTLRSHAVPLALRSVAAASSSVARRAQRREEEVFGAWRRRSRMAQLAGATSRVARALYEVSTWPSAEHRLRAAGIIADTSRTLARLARVLIPETYYRIRGYKVLLPYSLGYESKERNFLAPREALLRYEMKVAPLVHTYLREVTDEVARRAPWVAARAEWKELEKALQEAKRLYELDDAIRLLLGMGSDVRKLVAKVTRVAPSPWMELDLALYLRLRALEELEKQGETWATFCKNLILWEPLLPDDHRPKFRHKLWKLKRGLRWRLGRVP</sequence>
<feature type="transmembrane region" description="Helical" evidence="1">
    <location>
        <begin position="170"/>
        <end position="189"/>
    </location>
</feature>